<dbReference type="PANTHER" id="PTHR19303">
    <property type="entry name" value="TRANSPOSON"/>
    <property type="match status" value="1"/>
</dbReference>
<dbReference type="OrthoDB" id="5425161at2759"/>
<dbReference type="Proteomes" id="UP000800082">
    <property type="component" value="Unassembled WGS sequence"/>
</dbReference>
<dbReference type="PANTHER" id="PTHR19303:SF74">
    <property type="entry name" value="POGO TRANSPOSABLE ELEMENT WITH KRAB DOMAIN"/>
    <property type="match status" value="1"/>
</dbReference>
<accession>A0A6A5RDW9</accession>
<evidence type="ECO:0000313" key="3">
    <source>
        <dbReference type="Proteomes" id="UP000800082"/>
    </source>
</evidence>
<proteinExistence type="predicted"/>
<feature type="domain" description="DDE-1" evidence="1">
    <location>
        <begin position="21"/>
        <end position="126"/>
    </location>
</feature>
<feature type="non-terminal residue" evidence="2">
    <location>
        <position position="1"/>
    </location>
</feature>
<dbReference type="InterPro" id="IPR050863">
    <property type="entry name" value="CenT-Element_Derived"/>
</dbReference>
<dbReference type="GO" id="GO:0005634">
    <property type="term" value="C:nucleus"/>
    <property type="evidence" value="ECO:0007669"/>
    <property type="project" value="TreeGrafter"/>
</dbReference>
<reference evidence="2" key="1">
    <citation type="journal article" date="2020" name="Stud. Mycol.">
        <title>101 Dothideomycetes genomes: a test case for predicting lifestyles and emergence of pathogens.</title>
        <authorList>
            <person name="Haridas S."/>
            <person name="Albert R."/>
            <person name="Binder M."/>
            <person name="Bloem J."/>
            <person name="Labutti K."/>
            <person name="Salamov A."/>
            <person name="Andreopoulos B."/>
            <person name="Baker S."/>
            <person name="Barry K."/>
            <person name="Bills G."/>
            <person name="Bluhm B."/>
            <person name="Cannon C."/>
            <person name="Castanera R."/>
            <person name="Culley D."/>
            <person name="Daum C."/>
            <person name="Ezra D."/>
            <person name="Gonzalez J."/>
            <person name="Henrissat B."/>
            <person name="Kuo A."/>
            <person name="Liang C."/>
            <person name="Lipzen A."/>
            <person name="Lutzoni F."/>
            <person name="Magnuson J."/>
            <person name="Mondo S."/>
            <person name="Nolan M."/>
            <person name="Ohm R."/>
            <person name="Pangilinan J."/>
            <person name="Park H.-J."/>
            <person name="Ramirez L."/>
            <person name="Alfaro M."/>
            <person name="Sun H."/>
            <person name="Tritt A."/>
            <person name="Yoshinaga Y."/>
            <person name="Zwiers L.-H."/>
            <person name="Turgeon B."/>
            <person name="Goodwin S."/>
            <person name="Spatafora J."/>
            <person name="Crous P."/>
            <person name="Grigoriev I."/>
        </authorList>
    </citation>
    <scope>NUCLEOTIDE SEQUENCE</scope>
    <source>
        <strain evidence="2">CBS 183.55</strain>
    </source>
</reference>
<sequence length="140" mass="16054">LIQGVSAIGRVILPFLIFASKTNNNIALAWLKHFDVYTKVSSAGAYRLLIINSHESHCSIEFQDYCKENKIITLCMPPHSSHILQPLDVVPYSLLKRHYSDRISLLARSRIYYINKETFLLAFKVAFKKMFTLENICAGF</sequence>
<organism evidence="2 3">
    <name type="scientific">Didymella exigua CBS 183.55</name>
    <dbReference type="NCBI Taxonomy" id="1150837"/>
    <lineage>
        <taxon>Eukaryota</taxon>
        <taxon>Fungi</taxon>
        <taxon>Dikarya</taxon>
        <taxon>Ascomycota</taxon>
        <taxon>Pezizomycotina</taxon>
        <taxon>Dothideomycetes</taxon>
        <taxon>Pleosporomycetidae</taxon>
        <taxon>Pleosporales</taxon>
        <taxon>Pleosporineae</taxon>
        <taxon>Didymellaceae</taxon>
        <taxon>Didymella</taxon>
    </lineage>
</organism>
<dbReference type="Pfam" id="PF03184">
    <property type="entry name" value="DDE_1"/>
    <property type="match status" value="1"/>
</dbReference>
<dbReference type="InterPro" id="IPR004875">
    <property type="entry name" value="DDE_SF_endonuclease_dom"/>
</dbReference>
<gene>
    <name evidence="2" type="ORF">M421DRAFT_404480</name>
</gene>
<dbReference type="AlphaFoldDB" id="A0A6A5RDW9"/>
<dbReference type="GO" id="GO:0003677">
    <property type="term" value="F:DNA binding"/>
    <property type="evidence" value="ECO:0007669"/>
    <property type="project" value="TreeGrafter"/>
</dbReference>
<name>A0A6A5RDW9_9PLEO</name>
<dbReference type="RefSeq" id="XP_033444160.1">
    <property type="nucleotide sequence ID" value="XM_033590276.1"/>
</dbReference>
<dbReference type="GeneID" id="54347938"/>
<protein>
    <submittedName>
        <fullName evidence="2">CENP-B protein</fullName>
    </submittedName>
</protein>
<evidence type="ECO:0000313" key="2">
    <source>
        <dbReference type="EMBL" id="KAF1923907.1"/>
    </source>
</evidence>
<evidence type="ECO:0000259" key="1">
    <source>
        <dbReference type="Pfam" id="PF03184"/>
    </source>
</evidence>
<keyword evidence="3" id="KW-1185">Reference proteome</keyword>
<dbReference type="EMBL" id="ML978999">
    <property type="protein sequence ID" value="KAF1923907.1"/>
    <property type="molecule type" value="Genomic_DNA"/>
</dbReference>